<dbReference type="Proteomes" id="UP000037460">
    <property type="component" value="Unassembled WGS sequence"/>
</dbReference>
<keyword evidence="4" id="KW-1185">Reference proteome</keyword>
<dbReference type="PROSITE" id="PS51840">
    <property type="entry name" value="C2_NT"/>
    <property type="match status" value="1"/>
</dbReference>
<dbReference type="OrthoDB" id="10606713at2759"/>
<organism evidence="3 4">
    <name type="scientific">Chrysochromulina tobinii</name>
    <dbReference type="NCBI Taxonomy" id="1460289"/>
    <lineage>
        <taxon>Eukaryota</taxon>
        <taxon>Haptista</taxon>
        <taxon>Haptophyta</taxon>
        <taxon>Prymnesiophyceae</taxon>
        <taxon>Prymnesiales</taxon>
        <taxon>Chrysochromulinaceae</taxon>
        <taxon>Chrysochromulina</taxon>
    </lineage>
</organism>
<feature type="compositionally biased region" description="Acidic residues" evidence="1">
    <location>
        <begin position="200"/>
        <end position="224"/>
    </location>
</feature>
<dbReference type="Pfam" id="PF10358">
    <property type="entry name" value="NT-C2"/>
    <property type="match status" value="1"/>
</dbReference>
<reference evidence="4" key="1">
    <citation type="journal article" date="2015" name="PLoS Genet.">
        <title>Genome Sequence and Transcriptome Analyses of Chrysochromulina tobin: Metabolic Tools for Enhanced Algal Fitness in the Prominent Order Prymnesiales (Haptophyceae).</title>
        <authorList>
            <person name="Hovde B.T."/>
            <person name="Deodato C.R."/>
            <person name="Hunsperger H.M."/>
            <person name="Ryken S.A."/>
            <person name="Yost W."/>
            <person name="Jha R.K."/>
            <person name="Patterson J."/>
            <person name="Monnat R.J. Jr."/>
            <person name="Barlow S.B."/>
            <person name="Starkenburg S.R."/>
            <person name="Cattolico R.A."/>
        </authorList>
    </citation>
    <scope>NUCLEOTIDE SEQUENCE</scope>
    <source>
        <strain evidence="4">CCMP291</strain>
    </source>
</reference>
<feature type="domain" description="C2 NT-type" evidence="2">
    <location>
        <begin position="3"/>
        <end position="149"/>
    </location>
</feature>
<gene>
    <name evidence="3" type="ORF">Ctob_005536</name>
</gene>
<dbReference type="EMBL" id="JWZX01003049">
    <property type="protein sequence ID" value="KOO24826.1"/>
    <property type="molecule type" value="Genomic_DNA"/>
</dbReference>
<name>A0A0M0JE13_9EUKA</name>
<proteinExistence type="predicted"/>
<dbReference type="AlphaFoldDB" id="A0A0M0JE13"/>
<accession>A0A0M0JE13</accession>
<protein>
    <recommendedName>
        <fullName evidence="2">C2 NT-type domain-containing protein</fullName>
    </recommendedName>
</protein>
<feature type="region of interest" description="Disordered" evidence="1">
    <location>
        <begin position="156"/>
        <end position="236"/>
    </location>
</feature>
<feature type="compositionally biased region" description="Low complexity" evidence="1">
    <location>
        <begin position="165"/>
        <end position="196"/>
    </location>
</feature>
<evidence type="ECO:0000313" key="3">
    <source>
        <dbReference type="EMBL" id="KOO24826.1"/>
    </source>
</evidence>
<comment type="caution">
    <text evidence="3">The sequence shown here is derived from an EMBL/GenBank/DDBJ whole genome shotgun (WGS) entry which is preliminary data.</text>
</comment>
<sequence>MKRFLHKGGKFKYHFSVQVRSVSLRDGIALLPDVRYRVLWKKGDRAASTRDFAASSVGVASYDEELSLVCTMYRDPDRGAAQYLPKEATFTLLCGREGKKTGSFRPLGRAKVDLARHASLEAVSEELMLVLLHDGVPVGDLVLTLSSRWLRNYDKHGSSGKPLASSDSGSDSGRSDSLSSIGSEAESSAASHQAAGGESGESDAASDVEDDRDLDTEEELEAMIEEQQRGKRGAGRVLGALMPRHLELKNEFTYRGAAGSA</sequence>
<evidence type="ECO:0000313" key="4">
    <source>
        <dbReference type="Proteomes" id="UP000037460"/>
    </source>
</evidence>
<dbReference type="InterPro" id="IPR019448">
    <property type="entry name" value="NT-C2"/>
</dbReference>
<evidence type="ECO:0000259" key="2">
    <source>
        <dbReference type="PROSITE" id="PS51840"/>
    </source>
</evidence>
<evidence type="ECO:0000256" key="1">
    <source>
        <dbReference type="SAM" id="MobiDB-lite"/>
    </source>
</evidence>